<dbReference type="OrthoDB" id="1887033at2759"/>
<dbReference type="eggNOG" id="ENOG502QPYU">
    <property type="taxonomic scope" value="Eukaryota"/>
</dbReference>
<evidence type="ECO:0000256" key="3">
    <source>
        <dbReference type="ARBA" id="ARBA00023295"/>
    </source>
</evidence>
<dbReference type="InterPro" id="IPR017853">
    <property type="entry name" value="GH"/>
</dbReference>
<evidence type="ECO:0000256" key="5">
    <source>
        <dbReference type="RuleBase" id="RU361153"/>
    </source>
</evidence>
<dbReference type="SUPFAM" id="SSF51445">
    <property type="entry name" value="(Trans)glycosidases"/>
    <property type="match status" value="1"/>
</dbReference>
<dbReference type="PANTHER" id="PTHR31297">
    <property type="entry name" value="GLUCAN ENDO-1,6-BETA-GLUCOSIDASE B"/>
    <property type="match status" value="1"/>
</dbReference>
<dbReference type="Gene3D" id="3.20.20.80">
    <property type="entry name" value="Glycosidases"/>
    <property type="match status" value="1"/>
</dbReference>
<sequence length="444" mass="48812">MLSESFCSWLLLFSLALYTLGQSTSNDPIRGVNLGGWLVTEQWITPAVYQGTYANDEWHLCNQLGPKQCASTLRSHWSSFYVRDDLVAIRSAGLNRIRIPIGYWAVDLLPYEPYVSGQYPYLIRAVQWAGELGLSVIIDLHGAPGSQNGQDNSGLIGPVLFPSNASNVDRSLNVLRNLTEEFSSLVYNNTVIGVELLNEPRLSATFSMDQLKRFYTNGSAVVHDASTRSGFNVTIHDAFWGPQYWTNYNPSNAAASQPAQGLAIDTHQYYAFAPLNNLTAPQILQSICNISQLLKAPHSGIPPTVVGEWSLETGNSPVASSSDQNGNDNQARRTWFRLLAEAQMRAYSPTAEGQSSIGWIFWAWKTEYDIDTWSYRRGVADGWIPSIASNYSTYAFPVLANGCVDTTYNYTAPRKVGSAGMVSAGMLDSRLLALAALVCIAVAM</sequence>
<feature type="signal peptide" evidence="6">
    <location>
        <begin position="1"/>
        <end position="21"/>
    </location>
</feature>
<dbReference type="AlphaFoldDB" id="M2MA19"/>
<dbReference type="GO" id="GO:0009251">
    <property type="term" value="P:glucan catabolic process"/>
    <property type="evidence" value="ECO:0007669"/>
    <property type="project" value="TreeGrafter"/>
</dbReference>
<dbReference type="OMA" id="YANDEWH"/>
<dbReference type="GeneID" id="19113129"/>
<evidence type="ECO:0000259" key="7">
    <source>
        <dbReference type="Pfam" id="PF00150"/>
    </source>
</evidence>
<protein>
    <submittedName>
        <fullName evidence="8">Glycoside hydrolase family 5 protein</fullName>
    </submittedName>
</protein>
<dbReference type="Proteomes" id="UP000011761">
    <property type="component" value="Unassembled WGS sequence"/>
</dbReference>
<dbReference type="PROSITE" id="PS00659">
    <property type="entry name" value="GLYCOSYL_HYDROL_F5"/>
    <property type="match status" value="1"/>
</dbReference>
<keyword evidence="3 5" id="KW-0326">Glycosidase</keyword>
<keyword evidence="6" id="KW-0732">Signal</keyword>
<evidence type="ECO:0000256" key="2">
    <source>
        <dbReference type="ARBA" id="ARBA00022801"/>
    </source>
</evidence>
<dbReference type="STRING" id="717646.M2MA19"/>
<name>M2MA19_BAUPA</name>
<keyword evidence="9" id="KW-1185">Reference proteome</keyword>
<keyword evidence="4" id="KW-0961">Cell wall biogenesis/degradation</keyword>
<dbReference type="InterPro" id="IPR050386">
    <property type="entry name" value="Glycosyl_hydrolase_5"/>
</dbReference>
<dbReference type="KEGG" id="bcom:BAUCODRAFT_37006"/>
<keyword evidence="2 5" id="KW-0378">Hydrolase</keyword>
<gene>
    <name evidence="8" type="ORF">BAUCODRAFT_37006</name>
</gene>
<dbReference type="GO" id="GO:0005576">
    <property type="term" value="C:extracellular region"/>
    <property type="evidence" value="ECO:0007669"/>
    <property type="project" value="TreeGrafter"/>
</dbReference>
<dbReference type="EMBL" id="KB445560">
    <property type="protein sequence ID" value="EMC93316.1"/>
    <property type="molecule type" value="Genomic_DNA"/>
</dbReference>
<evidence type="ECO:0000313" key="9">
    <source>
        <dbReference type="Proteomes" id="UP000011761"/>
    </source>
</evidence>
<organism evidence="8 9">
    <name type="scientific">Baudoinia panamericana (strain UAMH 10762)</name>
    <name type="common">Angels' share fungus</name>
    <name type="synonym">Baudoinia compniacensis (strain UAMH 10762)</name>
    <dbReference type="NCBI Taxonomy" id="717646"/>
    <lineage>
        <taxon>Eukaryota</taxon>
        <taxon>Fungi</taxon>
        <taxon>Dikarya</taxon>
        <taxon>Ascomycota</taxon>
        <taxon>Pezizomycotina</taxon>
        <taxon>Dothideomycetes</taxon>
        <taxon>Dothideomycetidae</taxon>
        <taxon>Mycosphaerellales</taxon>
        <taxon>Teratosphaeriaceae</taxon>
        <taxon>Baudoinia</taxon>
    </lineage>
</organism>
<comment type="similarity">
    <text evidence="1 5">Belongs to the glycosyl hydrolase 5 (cellulase A) family.</text>
</comment>
<feature type="chain" id="PRO_5004021546" evidence="6">
    <location>
        <begin position="22"/>
        <end position="444"/>
    </location>
</feature>
<evidence type="ECO:0000256" key="4">
    <source>
        <dbReference type="ARBA" id="ARBA00023316"/>
    </source>
</evidence>
<evidence type="ECO:0000256" key="1">
    <source>
        <dbReference type="ARBA" id="ARBA00005641"/>
    </source>
</evidence>
<dbReference type="GO" id="GO:0008422">
    <property type="term" value="F:beta-glucosidase activity"/>
    <property type="evidence" value="ECO:0007669"/>
    <property type="project" value="TreeGrafter"/>
</dbReference>
<dbReference type="InterPro" id="IPR018087">
    <property type="entry name" value="Glyco_hydro_5_CS"/>
</dbReference>
<reference evidence="8 9" key="1">
    <citation type="journal article" date="2012" name="PLoS Pathog.">
        <title>Diverse lifestyles and strategies of plant pathogenesis encoded in the genomes of eighteen Dothideomycetes fungi.</title>
        <authorList>
            <person name="Ohm R.A."/>
            <person name="Feau N."/>
            <person name="Henrissat B."/>
            <person name="Schoch C.L."/>
            <person name="Horwitz B.A."/>
            <person name="Barry K.W."/>
            <person name="Condon B.J."/>
            <person name="Copeland A.C."/>
            <person name="Dhillon B."/>
            <person name="Glaser F."/>
            <person name="Hesse C.N."/>
            <person name="Kosti I."/>
            <person name="LaButti K."/>
            <person name="Lindquist E.A."/>
            <person name="Lucas S."/>
            <person name="Salamov A.A."/>
            <person name="Bradshaw R.E."/>
            <person name="Ciuffetti L."/>
            <person name="Hamelin R.C."/>
            <person name="Kema G.H.J."/>
            <person name="Lawrence C."/>
            <person name="Scott J.A."/>
            <person name="Spatafora J.W."/>
            <person name="Turgeon B.G."/>
            <person name="de Wit P.J.G.M."/>
            <person name="Zhong S."/>
            <person name="Goodwin S.B."/>
            <person name="Grigoriev I.V."/>
        </authorList>
    </citation>
    <scope>NUCLEOTIDE SEQUENCE [LARGE SCALE GENOMIC DNA]</scope>
    <source>
        <strain evidence="8 9">UAMH 10762</strain>
    </source>
</reference>
<feature type="domain" description="Glycoside hydrolase family 5" evidence="7">
    <location>
        <begin position="75"/>
        <end position="365"/>
    </location>
</feature>
<evidence type="ECO:0000313" key="8">
    <source>
        <dbReference type="EMBL" id="EMC93316.1"/>
    </source>
</evidence>
<accession>M2MA19</accession>
<dbReference type="GO" id="GO:0071555">
    <property type="term" value="P:cell wall organization"/>
    <property type="evidence" value="ECO:0007669"/>
    <property type="project" value="UniProtKB-KW"/>
</dbReference>
<dbReference type="RefSeq" id="XP_007679221.1">
    <property type="nucleotide sequence ID" value="XM_007681031.1"/>
</dbReference>
<dbReference type="InterPro" id="IPR001547">
    <property type="entry name" value="Glyco_hydro_5"/>
</dbReference>
<dbReference type="PANTHER" id="PTHR31297:SF42">
    <property type="entry name" value="GLYCOSIDE HYDROLASE FAMILY 5 DOMAIN-CONTAINING PROTEIN"/>
    <property type="match status" value="1"/>
</dbReference>
<dbReference type="Pfam" id="PF00150">
    <property type="entry name" value="Cellulase"/>
    <property type="match status" value="1"/>
</dbReference>
<dbReference type="GO" id="GO:0009986">
    <property type="term" value="C:cell surface"/>
    <property type="evidence" value="ECO:0007669"/>
    <property type="project" value="TreeGrafter"/>
</dbReference>
<dbReference type="HOGENOM" id="CLU_004624_0_1_1"/>
<evidence type="ECO:0000256" key="6">
    <source>
        <dbReference type="SAM" id="SignalP"/>
    </source>
</evidence>
<proteinExistence type="inferred from homology"/>